<keyword evidence="2" id="KW-1133">Transmembrane helix</keyword>
<evidence type="ECO:0000259" key="3">
    <source>
        <dbReference type="PROSITE" id="PS50943"/>
    </source>
</evidence>
<feature type="transmembrane region" description="Helical" evidence="2">
    <location>
        <begin position="111"/>
        <end position="128"/>
    </location>
</feature>
<dbReference type="InterPro" id="IPR001387">
    <property type="entry name" value="Cro/C1-type_HTH"/>
</dbReference>
<dbReference type="SUPFAM" id="SSF47413">
    <property type="entry name" value="lambda repressor-like DNA-binding domains"/>
    <property type="match status" value="1"/>
</dbReference>
<dbReference type="Proteomes" id="UP000018482">
    <property type="component" value="Unassembled WGS sequence"/>
</dbReference>
<organism evidence="4 5">
    <name type="scientific">Streptococcus agalactiae LMG 14747</name>
    <dbReference type="NCBI Taxonomy" id="1154860"/>
    <lineage>
        <taxon>Bacteria</taxon>
        <taxon>Bacillati</taxon>
        <taxon>Bacillota</taxon>
        <taxon>Bacilli</taxon>
        <taxon>Lactobacillales</taxon>
        <taxon>Streptococcaceae</taxon>
        <taxon>Streptococcus</taxon>
    </lineage>
</organism>
<dbReference type="Pfam" id="PF01381">
    <property type="entry name" value="HTH_3"/>
    <property type="match status" value="1"/>
</dbReference>
<feature type="transmembrane region" description="Helical" evidence="2">
    <location>
        <begin position="88"/>
        <end position="105"/>
    </location>
</feature>
<dbReference type="EMBL" id="ANQC01000035">
    <property type="protein sequence ID" value="ESV54105.1"/>
    <property type="molecule type" value="Genomic_DNA"/>
</dbReference>
<keyword evidence="2" id="KW-0812">Transmembrane</keyword>
<dbReference type="PANTHER" id="PTHR46558:SF15">
    <property type="entry name" value="HELIX-TURN-HELIX DOMAIN PROTEIN"/>
    <property type="match status" value="1"/>
</dbReference>
<sequence>MNVGKNIRSYRQNLNMSQEDLADKVYVSRQTISNWETEKSYPDVQSLIMLSQCFKISLDQLIEGDLEKMKKIVKQQDVNDMDYYTKRISWTMLALILIVFPAFYYLGWWGLLVYIPLAILGLYYALQVEKIKDNYDLRTYRQILAFSQGRTLDDLEVRIETAKYPYQKPLIVFGFTLIFAVLATIVALIYVRFLP</sequence>
<evidence type="ECO:0000256" key="2">
    <source>
        <dbReference type="SAM" id="Phobius"/>
    </source>
</evidence>
<dbReference type="GO" id="GO:0003677">
    <property type="term" value="F:DNA binding"/>
    <property type="evidence" value="ECO:0007669"/>
    <property type="project" value="UniProtKB-KW"/>
</dbReference>
<feature type="domain" description="HTH cro/C1-type" evidence="3">
    <location>
        <begin position="7"/>
        <end position="61"/>
    </location>
</feature>
<gene>
    <name evidence="4" type="ORF">SAG0136_02275</name>
</gene>
<evidence type="ECO:0000313" key="4">
    <source>
        <dbReference type="EMBL" id="ESV54105.1"/>
    </source>
</evidence>
<evidence type="ECO:0000313" key="5">
    <source>
        <dbReference type="Proteomes" id="UP000018482"/>
    </source>
</evidence>
<reference evidence="4 5" key="1">
    <citation type="submission" date="2013-05" db="EMBL/GenBank/DDBJ databases">
        <authorList>
            <person name="Richards V.P."/>
            <person name="Durkin S.A.S."/>
            <person name="Kim M."/>
            <person name="Pavinski Bitar P.D."/>
            <person name="Stanhope M.J."/>
            <person name="Town C.D."/>
            <person name="Venter J.C."/>
        </authorList>
    </citation>
    <scope>NUCLEOTIDE SEQUENCE [LARGE SCALE GENOMIC DNA]</scope>
    <source>
        <strain evidence="4 5">LMG 14747</strain>
    </source>
</reference>
<accession>V6YZH1</accession>
<dbReference type="eggNOG" id="COG1476">
    <property type="taxonomic scope" value="Bacteria"/>
</dbReference>
<proteinExistence type="predicted"/>
<dbReference type="PANTHER" id="PTHR46558">
    <property type="entry name" value="TRACRIPTIONAL REGULATORY PROTEIN-RELATED-RELATED"/>
    <property type="match status" value="1"/>
</dbReference>
<protein>
    <submittedName>
        <fullName evidence="4">DNA-binding protein</fullName>
    </submittedName>
</protein>
<keyword evidence="2" id="KW-0472">Membrane</keyword>
<name>V6YZH1_STRAG</name>
<dbReference type="AlphaFoldDB" id="V6YZH1"/>
<evidence type="ECO:0000256" key="1">
    <source>
        <dbReference type="ARBA" id="ARBA00023125"/>
    </source>
</evidence>
<dbReference type="CDD" id="cd00093">
    <property type="entry name" value="HTH_XRE"/>
    <property type="match status" value="1"/>
</dbReference>
<dbReference type="InterPro" id="IPR010982">
    <property type="entry name" value="Lambda_DNA-bd_dom_sf"/>
</dbReference>
<keyword evidence="1 4" id="KW-0238">DNA-binding</keyword>
<dbReference type="PROSITE" id="PS50943">
    <property type="entry name" value="HTH_CROC1"/>
    <property type="match status" value="1"/>
</dbReference>
<comment type="caution">
    <text evidence="4">The sequence shown here is derived from an EMBL/GenBank/DDBJ whole genome shotgun (WGS) entry which is preliminary data.</text>
</comment>
<feature type="transmembrane region" description="Helical" evidence="2">
    <location>
        <begin position="170"/>
        <end position="191"/>
    </location>
</feature>
<dbReference type="Gene3D" id="1.10.260.40">
    <property type="entry name" value="lambda repressor-like DNA-binding domains"/>
    <property type="match status" value="1"/>
</dbReference>
<dbReference type="SMART" id="SM00530">
    <property type="entry name" value="HTH_XRE"/>
    <property type="match status" value="1"/>
</dbReference>